<gene>
    <name evidence="3" type="ORF">CSSPJE1EN1_LOCUS4673</name>
</gene>
<feature type="region of interest" description="Disordered" evidence="1">
    <location>
        <begin position="196"/>
        <end position="225"/>
    </location>
</feature>
<reference evidence="3" key="1">
    <citation type="submission" date="2024-02" db="EMBL/GenBank/DDBJ databases">
        <authorList>
            <consortium name="ELIXIR-Norway"/>
            <consortium name="Elixir Norway"/>
        </authorList>
    </citation>
    <scope>NUCLEOTIDE SEQUENCE</scope>
</reference>
<keyword evidence="4" id="KW-1185">Reference proteome</keyword>
<name>A0ABP0W0R2_9BRYO</name>
<organism evidence="3 4">
    <name type="scientific">Sphagnum jensenii</name>
    <dbReference type="NCBI Taxonomy" id="128206"/>
    <lineage>
        <taxon>Eukaryota</taxon>
        <taxon>Viridiplantae</taxon>
        <taxon>Streptophyta</taxon>
        <taxon>Embryophyta</taxon>
        <taxon>Bryophyta</taxon>
        <taxon>Sphagnophytina</taxon>
        <taxon>Sphagnopsida</taxon>
        <taxon>Sphagnales</taxon>
        <taxon>Sphagnaceae</taxon>
        <taxon>Sphagnum</taxon>
    </lineage>
</organism>
<evidence type="ECO:0000256" key="1">
    <source>
        <dbReference type="SAM" id="MobiDB-lite"/>
    </source>
</evidence>
<evidence type="ECO:0000259" key="2">
    <source>
        <dbReference type="Pfam" id="PF00989"/>
    </source>
</evidence>
<feature type="domain" description="PAS fold" evidence="2">
    <location>
        <begin position="67"/>
        <end position="174"/>
    </location>
</feature>
<accession>A0ABP0W0R2</accession>
<dbReference type="Gene3D" id="3.30.450.20">
    <property type="entry name" value="PAS domain"/>
    <property type="match status" value="1"/>
</dbReference>
<dbReference type="InterPro" id="IPR035965">
    <property type="entry name" value="PAS-like_dom_sf"/>
</dbReference>
<dbReference type="EMBL" id="OZ020107">
    <property type="protein sequence ID" value="CAK9259195.1"/>
    <property type="molecule type" value="Genomic_DNA"/>
</dbReference>
<protein>
    <recommendedName>
        <fullName evidence="2">PAS fold domain-containing protein</fullName>
    </recommendedName>
</protein>
<evidence type="ECO:0000313" key="3">
    <source>
        <dbReference type="EMBL" id="CAK9259195.1"/>
    </source>
</evidence>
<evidence type="ECO:0000313" key="4">
    <source>
        <dbReference type="Proteomes" id="UP001497444"/>
    </source>
</evidence>
<feature type="compositionally biased region" description="Acidic residues" evidence="1">
    <location>
        <begin position="208"/>
        <end position="217"/>
    </location>
</feature>
<sequence>MDALYERSVGDLLAADVVSTREDHQRAALDFVLELAGHPPPRCTSSSFMGMQLPPLASGNSFLYADELPVPLFAADLNMRCVLWNKRATDLSGWHELEVADIPNFASILFTPQSPSCKRDCEDVLKAAIEVGDSAGQIWNLKTKWGKTLEVFLFASKRTDAVGVVHGAMCVIIPLTVPGTQLECGNLPLENAGDLDSEADQLSTSEDSSGDGSDDQGYEQPPSPYSDIGTDVDDILWGHWSLAAENTSIGWQDWCTNEQGSDISASAVNGETCNPLSSARVLVVDP</sequence>
<dbReference type="SUPFAM" id="SSF55785">
    <property type="entry name" value="PYP-like sensor domain (PAS domain)"/>
    <property type="match status" value="1"/>
</dbReference>
<proteinExistence type="predicted"/>
<dbReference type="Pfam" id="PF00989">
    <property type="entry name" value="PAS"/>
    <property type="match status" value="1"/>
</dbReference>
<dbReference type="InterPro" id="IPR013767">
    <property type="entry name" value="PAS_fold"/>
</dbReference>
<dbReference type="Proteomes" id="UP001497444">
    <property type="component" value="Chromosome 12"/>
</dbReference>